<gene>
    <name evidence="1" type="ORF">F5147DRAFT_544873</name>
</gene>
<keyword evidence="2" id="KW-1185">Reference proteome</keyword>
<proteinExistence type="predicted"/>
<evidence type="ECO:0000313" key="1">
    <source>
        <dbReference type="EMBL" id="KAG2085935.1"/>
    </source>
</evidence>
<dbReference type="EMBL" id="JABBWM010000156">
    <property type="protein sequence ID" value="KAG2085935.1"/>
    <property type="molecule type" value="Genomic_DNA"/>
</dbReference>
<dbReference type="RefSeq" id="XP_041284789.1">
    <property type="nucleotide sequence ID" value="XM_041430307.1"/>
</dbReference>
<feature type="non-terminal residue" evidence="1">
    <location>
        <position position="58"/>
    </location>
</feature>
<name>A0A9P7ER20_9AGAM</name>
<organism evidence="1 2">
    <name type="scientific">Suillus discolor</name>
    <dbReference type="NCBI Taxonomy" id="1912936"/>
    <lineage>
        <taxon>Eukaryota</taxon>
        <taxon>Fungi</taxon>
        <taxon>Dikarya</taxon>
        <taxon>Basidiomycota</taxon>
        <taxon>Agaricomycotina</taxon>
        <taxon>Agaricomycetes</taxon>
        <taxon>Agaricomycetidae</taxon>
        <taxon>Boletales</taxon>
        <taxon>Suillineae</taxon>
        <taxon>Suillaceae</taxon>
        <taxon>Suillus</taxon>
    </lineage>
</organism>
<feature type="non-terminal residue" evidence="1">
    <location>
        <position position="1"/>
    </location>
</feature>
<dbReference type="Proteomes" id="UP000823399">
    <property type="component" value="Unassembled WGS sequence"/>
</dbReference>
<dbReference type="GeneID" id="64692566"/>
<protein>
    <submittedName>
        <fullName evidence="1">Uncharacterized protein</fullName>
    </submittedName>
</protein>
<dbReference type="OrthoDB" id="3228311at2759"/>
<evidence type="ECO:0000313" key="2">
    <source>
        <dbReference type="Proteomes" id="UP000823399"/>
    </source>
</evidence>
<sequence length="58" mass="6587">LARAFQAMLERFGLTDRMLSLNADSNAANDTQVDKLATLNNSFRAEQRVRCFCHTLQL</sequence>
<dbReference type="AlphaFoldDB" id="A0A9P7ER20"/>
<accession>A0A9P7ER20</accession>
<reference evidence="1" key="1">
    <citation type="journal article" date="2020" name="New Phytol.">
        <title>Comparative genomics reveals dynamic genome evolution in host specialist ectomycorrhizal fungi.</title>
        <authorList>
            <person name="Lofgren L.A."/>
            <person name="Nguyen N.H."/>
            <person name="Vilgalys R."/>
            <person name="Ruytinx J."/>
            <person name="Liao H.L."/>
            <person name="Branco S."/>
            <person name="Kuo A."/>
            <person name="LaButti K."/>
            <person name="Lipzen A."/>
            <person name="Andreopoulos W."/>
            <person name="Pangilinan J."/>
            <person name="Riley R."/>
            <person name="Hundley H."/>
            <person name="Na H."/>
            <person name="Barry K."/>
            <person name="Grigoriev I.V."/>
            <person name="Stajich J.E."/>
            <person name="Kennedy P.G."/>
        </authorList>
    </citation>
    <scope>NUCLEOTIDE SEQUENCE</scope>
    <source>
        <strain evidence="1">FC423</strain>
    </source>
</reference>
<comment type="caution">
    <text evidence="1">The sequence shown here is derived from an EMBL/GenBank/DDBJ whole genome shotgun (WGS) entry which is preliminary data.</text>
</comment>